<accession>A0A645ITF4</accession>
<dbReference type="AlphaFoldDB" id="A0A645ITF4"/>
<feature type="region of interest" description="Disordered" evidence="1">
    <location>
        <begin position="65"/>
        <end position="93"/>
    </location>
</feature>
<gene>
    <name evidence="2" type="ORF">SDC9_202116</name>
</gene>
<name>A0A645ITF4_9ZZZZ</name>
<dbReference type="EMBL" id="VSSQ01122682">
    <property type="protein sequence ID" value="MPN54446.1"/>
    <property type="molecule type" value="Genomic_DNA"/>
</dbReference>
<reference evidence="2" key="1">
    <citation type="submission" date="2019-08" db="EMBL/GenBank/DDBJ databases">
        <authorList>
            <person name="Kucharzyk K."/>
            <person name="Murdoch R.W."/>
            <person name="Higgins S."/>
            <person name="Loffler F."/>
        </authorList>
    </citation>
    <scope>NUCLEOTIDE SEQUENCE</scope>
</reference>
<sequence>MHTVAVCHHLNLRLNMTDQLDVAQFRDSLKPFYCNLNDFTDIHPLQLQLGLFGICTRQSQQTGDQFRHSPGFGHNDLKPLALLGNGMRGMPQH</sequence>
<comment type="caution">
    <text evidence="2">The sequence shown here is derived from an EMBL/GenBank/DDBJ whole genome shotgun (WGS) entry which is preliminary data.</text>
</comment>
<evidence type="ECO:0000313" key="2">
    <source>
        <dbReference type="EMBL" id="MPN54446.1"/>
    </source>
</evidence>
<organism evidence="2">
    <name type="scientific">bioreactor metagenome</name>
    <dbReference type="NCBI Taxonomy" id="1076179"/>
    <lineage>
        <taxon>unclassified sequences</taxon>
        <taxon>metagenomes</taxon>
        <taxon>ecological metagenomes</taxon>
    </lineage>
</organism>
<proteinExistence type="predicted"/>
<protein>
    <submittedName>
        <fullName evidence="2">Uncharacterized protein</fullName>
    </submittedName>
</protein>
<evidence type="ECO:0000256" key="1">
    <source>
        <dbReference type="SAM" id="MobiDB-lite"/>
    </source>
</evidence>